<evidence type="ECO:0000313" key="2">
    <source>
        <dbReference type="EMBL" id="KAL3804077.1"/>
    </source>
</evidence>
<dbReference type="AlphaFoldDB" id="A0ABD3QUW4"/>
<reference evidence="2 3" key="1">
    <citation type="journal article" date="2020" name="G3 (Bethesda)">
        <title>Improved Reference Genome for Cyclotella cryptica CCMP332, a Model for Cell Wall Morphogenesis, Salinity Adaptation, and Lipid Production in Diatoms (Bacillariophyta).</title>
        <authorList>
            <person name="Roberts W.R."/>
            <person name="Downey K.M."/>
            <person name="Ruck E.C."/>
            <person name="Traller J.C."/>
            <person name="Alverson A.J."/>
        </authorList>
    </citation>
    <scope>NUCLEOTIDE SEQUENCE [LARGE SCALE GENOMIC DNA]</scope>
    <source>
        <strain evidence="2 3">CCMP332</strain>
    </source>
</reference>
<gene>
    <name evidence="2" type="ORF">HJC23_006468</name>
</gene>
<feature type="domain" description="Helicase-associated" evidence="1">
    <location>
        <begin position="93"/>
        <end position="150"/>
    </location>
</feature>
<dbReference type="Pfam" id="PF03457">
    <property type="entry name" value="HA"/>
    <property type="match status" value="2"/>
</dbReference>
<keyword evidence="3" id="KW-1185">Reference proteome</keyword>
<name>A0ABD3QUW4_9STRA</name>
<protein>
    <recommendedName>
        <fullName evidence="1">Helicase-associated domain-containing protein</fullName>
    </recommendedName>
</protein>
<accession>A0ABD3QUW4</accession>
<dbReference type="PANTHER" id="PTHR33418">
    <property type="entry name" value="HELICASE-ASSOCIATED"/>
    <property type="match status" value="1"/>
</dbReference>
<dbReference type="InterPro" id="IPR005114">
    <property type="entry name" value="Helicase_assoc"/>
</dbReference>
<dbReference type="Proteomes" id="UP001516023">
    <property type="component" value="Unassembled WGS sequence"/>
</dbReference>
<evidence type="ECO:0000259" key="1">
    <source>
        <dbReference type="Pfam" id="PF03457"/>
    </source>
</evidence>
<dbReference type="EMBL" id="JABMIG020000010">
    <property type="protein sequence ID" value="KAL3804077.1"/>
    <property type="molecule type" value="Genomic_DNA"/>
</dbReference>
<dbReference type="PANTHER" id="PTHR33418:SF1">
    <property type="entry name" value="HELICASE-ASSOCIATED DOMAIN-CONTAINING PROTEIN"/>
    <property type="match status" value="1"/>
</dbReference>
<dbReference type="Gene3D" id="6.10.140.530">
    <property type="match status" value="2"/>
</dbReference>
<evidence type="ECO:0000313" key="3">
    <source>
        <dbReference type="Proteomes" id="UP001516023"/>
    </source>
</evidence>
<comment type="caution">
    <text evidence="2">The sequence shown here is derived from an EMBL/GenBank/DDBJ whole genome shotgun (WGS) entry which is preliminary data.</text>
</comment>
<feature type="domain" description="Helicase-associated" evidence="1">
    <location>
        <begin position="162"/>
        <end position="219"/>
    </location>
</feature>
<organism evidence="2 3">
    <name type="scientific">Cyclotella cryptica</name>
    <dbReference type="NCBI Taxonomy" id="29204"/>
    <lineage>
        <taxon>Eukaryota</taxon>
        <taxon>Sar</taxon>
        <taxon>Stramenopiles</taxon>
        <taxon>Ochrophyta</taxon>
        <taxon>Bacillariophyta</taxon>
        <taxon>Coscinodiscophyceae</taxon>
        <taxon>Thalassiosirophycidae</taxon>
        <taxon>Stephanodiscales</taxon>
        <taxon>Stephanodiscaceae</taxon>
        <taxon>Cyclotella</taxon>
    </lineage>
</organism>
<sequence length="257" mass="30006">MKYEGVPNGYTNVAWENKVNNDDVNDFGTTFDNEYPAMPPPDSSNYEFKENLKNAVTDHDHMMPPLPPLPTLPDGTVTTLDMFCDFTYPKPKKSWIQWFTELKEFKAVHNHCLVPYSMNGLSQWVRRQHRAYSNNTSDSEQKKLLDGIGFVWRRKGGGINNESWKRWFAELKEFKVEHGHCNVPTTKTGFGGWVQTQREEYSNNALHPERKKLLNEIGFVWKSHNNHWNRCSAELKAINAQHNHCNIQRDRDSLLHE</sequence>
<proteinExistence type="predicted"/>